<dbReference type="OrthoDB" id="4394119at2"/>
<evidence type="ECO:0000256" key="6">
    <source>
        <dbReference type="ARBA" id="ARBA00035023"/>
    </source>
</evidence>
<evidence type="ECO:0000313" key="10">
    <source>
        <dbReference type="Proteomes" id="UP000295525"/>
    </source>
</evidence>
<dbReference type="RefSeq" id="WP_132580317.1">
    <property type="nucleotide sequence ID" value="NZ_SMAJ01000003.1"/>
</dbReference>
<evidence type="ECO:0000313" key="9">
    <source>
        <dbReference type="EMBL" id="TCT09566.1"/>
    </source>
</evidence>
<keyword evidence="4" id="KW-0408">Iron</keyword>
<dbReference type="PANTHER" id="PTHR39479:SF2">
    <property type="entry name" value="2-OXOADIPATE DIOXYGENASE_DECARBOXYLASE"/>
    <property type="match status" value="1"/>
</dbReference>
<sequence length="468" mass="52677">MSDNTFISTDDTRTLFSQAMSAMYQKEVPQYGTLLELVKEVNTHVLSQDGTIRRQLGDTGQLNRLDVERHGAIRVGTPLELATLRRLFAVMGMMPVGYYDLTVASVPVHSTAFRPVEEAALAANPFRVFTSLLRLELIEDDALREKAAEILAQRAIFTPSCLKLIEQFEENGGLTPEKAQEFVDEALFTFRWHHEATVDEKTYDSLRKAHPLIADVVCFKGPHINHLTPRTLDIDLAQSRMPQHGITAKETIEGPPRRVCPILLRQTSFMALREPIFFKNQDSGGGTHTARFGEIEQRGLALTKAGRALYDELIAQVREMTRGVNKDMYATVYQDALNKAFEQFPDSFEILRNQGLGFFYARVNHDTLAAKPAIAAQTWDELVEQGYIRFDPITYEDFLPVSAAGIFQSNLGSENTEKDYKLVSNQAMFEEALGMKVRNEISVYAELERNSKLDALKILGLSADKYLA</sequence>
<accession>A0A4R3M8T8</accession>
<dbReference type="SMART" id="SM01150">
    <property type="entry name" value="DUF1338"/>
    <property type="match status" value="1"/>
</dbReference>
<keyword evidence="3" id="KW-0560">Oxidoreductase</keyword>
<organism evidence="9 10">
    <name type="scientific">Paralcaligenes ureilyticus</name>
    <dbReference type="NCBI Taxonomy" id="627131"/>
    <lineage>
        <taxon>Bacteria</taxon>
        <taxon>Pseudomonadati</taxon>
        <taxon>Pseudomonadota</taxon>
        <taxon>Betaproteobacteria</taxon>
        <taxon>Burkholderiales</taxon>
        <taxon>Alcaligenaceae</taxon>
        <taxon>Paralcaligenes</taxon>
    </lineage>
</organism>
<dbReference type="GO" id="GO:0051213">
    <property type="term" value="F:dioxygenase activity"/>
    <property type="evidence" value="ECO:0007669"/>
    <property type="project" value="UniProtKB-KW"/>
</dbReference>
<dbReference type="InterPro" id="IPR009770">
    <property type="entry name" value="HGLS"/>
</dbReference>
<dbReference type="EC" id="1.13.11.93" evidence="6"/>
<evidence type="ECO:0000256" key="5">
    <source>
        <dbReference type="ARBA" id="ARBA00035013"/>
    </source>
</evidence>
<keyword evidence="10" id="KW-1185">Reference proteome</keyword>
<reference evidence="9 10" key="1">
    <citation type="submission" date="2019-03" db="EMBL/GenBank/DDBJ databases">
        <title>Genomic Encyclopedia of Type Strains, Phase IV (KMG-IV): sequencing the most valuable type-strain genomes for metagenomic binning, comparative biology and taxonomic classification.</title>
        <authorList>
            <person name="Goeker M."/>
        </authorList>
    </citation>
    <scope>NUCLEOTIDE SEQUENCE [LARGE SCALE GENOMIC DNA]</scope>
    <source>
        <strain evidence="9 10">DSM 24591</strain>
    </source>
</reference>
<evidence type="ECO:0000256" key="4">
    <source>
        <dbReference type="ARBA" id="ARBA00023004"/>
    </source>
</evidence>
<dbReference type="Pfam" id="PF07063">
    <property type="entry name" value="HGLS"/>
    <property type="match status" value="1"/>
</dbReference>
<protein>
    <recommendedName>
        <fullName evidence="7">2-oxoadipate dioxygenase/decarboxylase</fullName>
        <ecNumber evidence="6">1.13.11.93</ecNumber>
    </recommendedName>
    <alternativeName>
        <fullName evidence="8">2-hydroxyglutarate synthase</fullName>
    </alternativeName>
</protein>
<dbReference type="AlphaFoldDB" id="A0A4R3M8T8"/>
<dbReference type="Proteomes" id="UP000295525">
    <property type="component" value="Unassembled WGS sequence"/>
</dbReference>
<dbReference type="EMBL" id="SMAJ01000003">
    <property type="protein sequence ID" value="TCT09566.1"/>
    <property type="molecule type" value="Genomic_DNA"/>
</dbReference>
<comment type="cofactor">
    <cofactor evidence="1">
        <name>Fe(2+)</name>
        <dbReference type="ChEBI" id="CHEBI:29033"/>
    </cofactor>
</comment>
<evidence type="ECO:0000256" key="8">
    <source>
        <dbReference type="ARBA" id="ARBA00035045"/>
    </source>
</evidence>
<dbReference type="Gene3D" id="3.10.180.80">
    <property type="entry name" value="Uncharacterised protein PF07063, DUF1338"/>
    <property type="match status" value="1"/>
</dbReference>
<dbReference type="PANTHER" id="PTHR39479">
    <property type="match status" value="1"/>
</dbReference>
<gene>
    <name evidence="9" type="ORF">EDC26_103185</name>
</gene>
<comment type="caution">
    <text evidence="9">The sequence shown here is derived from an EMBL/GenBank/DDBJ whole genome shotgun (WGS) entry which is preliminary data.</text>
</comment>
<dbReference type="CDD" id="cd16348">
    <property type="entry name" value="VOC_YdcJ_like"/>
    <property type="match status" value="1"/>
</dbReference>
<dbReference type="InterPro" id="IPR047869">
    <property type="entry name" value="YdcJ_bac-like"/>
</dbReference>
<name>A0A4R3M8T8_9BURK</name>
<keyword evidence="2" id="KW-0223">Dioxygenase</keyword>
<evidence type="ECO:0000256" key="1">
    <source>
        <dbReference type="ARBA" id="ARBA00001954"/>
    </source>
</evidence>
<proteinExistence type="inferred from homology"/>
<evidence type="ECO:0000256" key="7">
    <source>
        <dbReference type="ARBA" id="ARBA00035034"/>
    </source>
</evidence>
<comment type="similarity">
    <text evidence="5">Belongs to the 2-oxoadipate dioxygenase/decarboxylase family.</text>
</comment>
<evidence type="ECO:0000256" key="2">
    <source>
        <dbReference type="ARBA" id="ARBA00022964"/>
    </source>
</evidence>
<evidence type="ECO:0000256" key="3">
    <source>
        <dbReference type="ARBA" id="ARBA00023002"/>
    </source>
</evidence>